<dbReference type="KEGG" id="azo:azo0811"/>
<dbReference type="AlphaFoldDB" id="A1K3M3"/>
<dbReference type="Gene3D" id="3.30.750.24">
    <property type="entry name" value="STAS domain"/>
    <property type="match status" value="1"/>
</dbReference>
<dbReference type="eggNOG" id="COG3113">
    <property type="taxonomic scope" value="Bacteria"/>
</dbReference>
<dbReference type="PROSITE" id="PS50801">
    <property type="entry name" value="STAS"/>
    <property type="match status" value="1"/>
</dbReference>
<dbReference type="InterPro" id="IPR002645">
    <property type="entry name" value="STAS_dom"/>
</dbReference>
<sequence>MSAGDALRLEGEITLATASGWRERGRAALAAGARVVDFAAVTHVDSAALALLLEWRRCARAGAGGPLRVANLPPALVSLAEVYGIDSLLPVAA</sequence>
<dbReference type="Proteomes" id="UP000002588">
    <property type="component" value="Chromosome"/>
</dbReference>
<dbReference type="CDD" id="cd07043">
    <property type="entry name" value="STAS_anti-anti-sigma_factors"/>
    <property type="match status" value="1"/>
</dbReference>
<protein>
    <recommendedName>
        <fullName evidence="1">STAS domain-containing protein</fullName>
    </recommendedName>
</protein>
<feature type="domain" description="STAS" evidence="1">
    <location>
        <begin position="1"/>
        <end position="93"/>
    </location>
</feature>
<organism evidence="2 3">
    <name type="scientific">Azoarcus sp. (strain BH72)</name>
    <dbReference type="NCBI Taxonomy" id="418699"/>
    <lineage>
        <taxon>Bacteria</taxon>
        <taxon>Pseudomonadati</taxon>
        <taxon>Pseudomonadota</taxon>
        <taxon>Betaproteobacteria</taxon>
        <taxon>Rhodocyclales</taxon>
        <taxon>Zoogloeaceae</taxon>
        <taxon>Azoarcus</taxon>
    </lineage>
</organism>
<keyword evidence="3" id="KW-1185">Reference proteome</keyword>
<evidence type="ECO:0000259" key="1">
    <source>
        <dbReference type="PROSITE" id="PS50801"/>
    </source>
</evidence>
<dbReference type="EMBL" id="AM406670">
    <property type="protein sequence ID" value="CAL93428.1"/>
    <property type="molecule type" value="Genomic_DNA"/>
</dbReference>
<dbReference type="Pfam" id="PF13466">
    <property type="entry name" value="STAS_2"/>
    <property type="match status" value="1"/>
</dbReference>
<reference evidence="2 3" key="1">
    <citation type="journal article" date="2006" name="Nat. Biotechnol.">
        <title>Complete genome of the mutualistic, N2-fixing grass endophyte Azoarcus sp. strain BH72.</title>
        <authorList>
            <person name="Krause A."/>
            <person name="Ramakumar A."/>
            <person name="Bartels D."/>
            <person name="Battistoni F."/>
            <person name="Bekel T."/>
            <person name="Boch J."/>
            <person name="Boehm M."/>
            <person name="Friedrich F."/>
            <person name="Hurek T."/>
            <person name="Krause L."/>
            <person name="Linke B."/>
            <person name="McHardy A.C."/>
            <person name="Sarkar A."/>
            <person name="Schneiker S."/>
            <person name="Syed A.A."/>
            <person name="Thauer R."/>
            <person name="Vorhoelter F.-J."/>
            <person name="Weidner S."/>
            <person name="Puehler A."/>
            <person name="Reinhold-Hurek B."/>
            <person name="Kaiser O."/>
            <person name="Goesmann A."/>
        </authorList>
    </citation>
    <scope>NUCLEOTIDE SEQUENCE [LARGE SCALE GENOMIC DNA]</scope>
    <source>
        <strain evidence="2 3">BH72</strain>
    </source>
</reference>
<dbReference type="InterPro" id="IPR058548">
    <property type="entry name" value="MlaB-like_STAS"/>
</dbReference>
<dbReference type="SUPFAM" id="SSF52091">
    <property type="entry name" value="SpoIIaa-like"/>
    <property type="match status" value="1"/>
</dbReference>
<proteinExistence type="predicted"/>
<name>A1K3M3_AZOSB</name>
<gene>
    <name evidence="2" type="ordered locus">azo0811</name>
</gene>
<dbReference type="InterPro" id="IPR036513">
    <property type="entry name" value="STAS_dom_sf"/>
</dbReference>
<evidence type="ECO:0000313" key="2">
    <source>
        <dbReference type="EMBL" id="CAL93428.1"/>
    </source>
</evidence>
<accession>A1K3M3</accession>
<dbReference type="RefSeq" id="WP_011764545.1">
    <property type="nucleotide sequence ID" value="NC_008702.1"/>
</dbReference>
<dbReference type="STRING" id="62928.azo0811"/>
<evidence type="ECO:0000313" key="3">
    <source>
        <dbReference type="Proteomes" id="UP000002588"/>
    </source>
</evidence>
<dbReference type="HOGENOM" id="CLU_115403_13_3_4"/>